<accession>A0A4S4MYX2</accession>
<dbReference type="PANTHER" id="PTHR31131">
    <property type="entry name" value="CHROMOSOME 1, WHOLE GENOME SHOTGUN SEQUENCE"/>
    <property type="match status" value="1"/>
</dbReference>
<dbReference type="InterPro" id="IPR051719">
    <property type="entry name" value="CASTOR_mTORC1"/>
</dbReference>
<dbReference type="Pfam" id="PF13840">
    <property type="entry name" value="ACT_7"/>
    <property type="match status" value="1"/>
</dbReference>
<dbReference type="GO" id="GO:0006520">
    <property type="term" value="P:amino acid metabolic process"/>
    <property type="evidence" value="ECO:0007669"/>
    <property type="project" value="UniProtKB-ARBA"/>
</dbReference>
<reference evidence="3 4" key="1">
    <citation type="submission" date="2019-02" db="EMBL/GenBank/DDBJ databases">
        <title>Genome sequencing of the rare red list fungi Antrodiella citrinella (Flaviporus citrinellus).</title>
        <authorList>
            <person name="Buettner E."/>
            <person name="Kellner H."/>
        </authorList>
    </citation>
    <scope>NUCLEOTIDE SEQUENCE [LARGE SCALE GENOMIC DNA]</scope>
    <source>
        <strain evidence="3 4">DSM 108506</strain>
    </source>
</reference>
<feature type="compositionally biased region" description="Acidic residues" evidence="1">
    <location>
        <begin position="395"/>
        <end position="408"/>
    </location>
</feature>
<dbReference type="InterPro" id="IPR045865">
    <property type="entry name" value="ACT-like_dom_sf"/>
</dbReference>
<evidence type="ECO:0000313" key="3">
    <source>
        <dbReference type="EMBL" id="THH30698.1"/>
    </source>
</evidence>
<dbReference type="InterPro" id="IPR027795">
    <property type="entry name" value="CASTOR_ACT_dom"/>
</dbReference>
<dbReference type="GO" id="GO:0046394">
    <property type="term" value="P:carboxylic acid biosynthetic process"/>
    <property type="evidence" value="ECO:0007669"/>
    <property type="project" value="UniProtKB-ARBA"/>
</dbReference>
<dbReference type="Gene3D" id="3.30.2130.10">
    <property type="entry name" value="VC0802-like"/>
    <property type="match status" value="2"/>
</dbReference>
<dbReference type="Proteomes" id="UP000308730">
    <property type="component" value="Unassembled WGS sequence"/>
</dbReference>
<dbReference type="EMBL" id="SGPM01000071">
    <property type="protein sequence ID" value="THH30698.1"/>
    <property type="molecule type" value="Genomic_DNA"/>
</dbReference>
<feature type="compositionally biased region" description="Low complexity" evidence="1">
    <location>
        <begin position="225"/>
        <end position="239"/>
    </location>
</feature>
<comment type="caution">
    <text evidence="3">The sequence shown here is derived from an EMBL/GenBank/DDBJ whole genome shotgun (WGS) entry which is preliminary data.</text>
</comment>
<feature type="domain" description="CASTOR ACT" evidence="2">
    <location>
        <begin position="99"/>
        <end position="161"/>
    </location>
</feature>
<proteinExistence type="predicted"/>
<feature type="compositionally biased region" description="Low complexity" evidence="1">
    <location>
        <begin position="443"/>
        <end position="460"/>
    </location>
</feature>
<evidence type="ECO:0000256" key="1">
    <source>
        <dbReference type="SAM" id="MobiDB-lite"/>
    </source>
</evidence>
<evidence type="ECO:0000313" key="4">
    <source>
        <dbReference type="Proteomes" id="UP000308730"/>
    </source>
</evidence>
<feature type="compositionally biased region" description="Acidic residues" evidence="1">
    <location>
        <begin position="415"/>
        <end position="424"/>
    </location>
</feature>
<evidence type="ECO:0000259" key="2">
    <source>
        <dbReference type="Pfam" id="PF13840"/>
    </source>
</evidence>
<name>A0A4S4MYX2_9APHY</name>
<feature type="region of interest" description="Disordered" evidence="1">
    <location>
        <begin position="293"/>
        <end position="460"/>
    </location>
</feature>
<sequence>MTDSVTISLLPVSLSIVHVPRSRIHDLFHPLLRQLLLPNPAFLSLTCNELELSLFAEHHILRDFEPIAEKDARKLLTRDRDRAAKPRSKTPCEPVQFSAERWNVLQIDSHSDEHENSGARIHELSAPLAAAGISILYQSSYMSDFIFVKEPELHEVMSLLASAGFDLYSSDHANLSYQVSAFASPVLSPIMDVSDDTSSLHLLDLGPPSTMHAVSSESGAVLTRSRASTDSTSPQSSKSGKPLVSTRSTSHSPSGCDVRILEPDLTSIGLSDDTADMWTTKIIKLLAFPDMIPLPSSSSGGQRRARSRRSPLGQHRSTVDSNLPSSPLDELDSMAGLLGVPGTPDIDSDSSGSLTDDTTRETLFTPRDSAAQSPSEVFLDLEEAEERKPWQDDTCSTEEVDSVSDDDSSSAPDSGVDDVPDELPDLSPIDTDTPTEEKSVFVAPTSTTHSRSASSSSSSADPIVPFFSFTRTREGSSLTASVPLLAALFPPSERHMVSCCDELDVLDSRAVSPERASGSDAAEEEKEDGEKELCGTLKCLQIDLRKFGLDKHGLVCRFSRTLDDNGIGHAYSSTYKTANLLVDKANAWRAQALLRSC</sequence>
<dbReference type="SUPFAM" id="SSF55021">
    <property type="entry name" value="ACT-like"/>
    <property type="match status" value="1"/>
</dbReference>
<dbReference type="PANTHER" id="PTHR31131:SF6">
    <property type="entry name" value="CASTOR ACT DOMAIN-CONTAINING PROTEIN"/>
    <property type="match status" value="1"/>
</dbReference>
<organism evidence="3 4">
    <name type="scientific">Antrodiella citrinella</name>
    <dbReference type="NCBI Taxonomy" id="2447956"/>
    <lineage>
        <taxon>Eukaryota</taxon>
        <taxon>Fungi</taxon>
        <taxon>Dikarya</taxon>
        <taxon>Basidiomycota</taxon>
        <taxon>Agaricomycotina</taxon>
        <taxon>Agaricomycetes</taxon>
        <taxon>Polyporales</taxon>
        <taxon>Steccherinaceae</taxon>
        <taxon>Antrodiella</taxon>
    </lineage>
</organism>
<feature type="compositionally biased region" description="Polar residues" evidence="1">
    <location>
        <begin position="315"/>
        <end position="325"/>
    </location>
</feature>
<feature type="region of interest" description="Disordered" evidence="1">
    <location>
        <begin position="214"/>
        <end position="258"/>
    </location>
</feature>
<keyword evidence="4" id="KW-1185">Reference proteome</keyword>
<protein>
    <recommendedName>
        <fullName evidence="2">CASTOR ACT domain-containing protein</fullName>
    </recommendedName>
</protein>
<dbReference type="OrthoDB" id="58529at2759"/>
<dbReference type="AlphaFoldDB" id="A0A4S4MYX2"/>
<gene>
    <name evidence="3" type="ORF">EUX98_g3502</name>
</gene>